<keyword evidence="1" id="KW-0732">Signal</keyword>
<evidence type="ECO:0000313" key="3">
    <source>
        <dbReference type="EMBL" id="KAE9032192.1"/>
    </source>
</evidence>
<proteinExistence type="predicted"/>
<sequence>MRLWIIRVLYLLRKLWLCRRMSTHSQTCRKGGRGRYMCRLSRPAGVHDDITQPLKVRLKSPSHLGKRRRAEFFVESGSDVIAAIDGQRARSGKRLLRGHTNGAIIWEQCRPERDALFVETNLSLACLSRSHTNSAISNGLDSGDMVEEYQHSYMTKEKGGLKSSAAVMLTALRDM</sequence>
<evidence type="ECO:0008006" key="6">
    <source>
        <dbReference type="Google" id="ProtNLM"/>
    </source>
</evidence>
<dbReference type="OrthoDB" id="129146at2759"/>
<dbReference type="EMBL" id="QXFU01000625">
    <property type="protein sequence ID" value="KAE9026896.1"/>
    <property type="molecule type" value="Genomic_DNA"/>
</dbReference>
<reference evidence="4 5" key="1">
    <citation type="submission" date="2018-09" db="EMBL/GenBank/DDBJ databases">
        <title>Genomic investigation of the strawberry pathogen Phytophthora fragariae indicates pathogenicity is determined by transcriptional variation in three key races.</title>
        <authorList>
            <person name="Adams T.M."/>
            <person name="Armitage A.D."/>
            <person name="Sobczyk M.K."/>
            <person name="Bates H.J."/>
            <person name="Dunwell J.M."/>
            <person name="Nellist C.F."/>
            <person name="Harrison R.J."/>
        </authorList>
    </citation>
    <scope>NUCLEOTIDE SEQUENCE [LARGE SCALE GENOMIC DNA]</scope>
    <source>
        <strain evidence="3 4">SCRP249</strain>
        <strain evidence="2 5">SCRP324</strain>
    </source>
</reference>
<dbReference type="EMBL" id="QXFV01000638">
    <property type="protein sequence ID" value="KAE9032192.1"/>
    <property type="molecule type" value="Genomic_DNA"/>
</dbReference>
<dbReference type="Proteomes" id="UP000435112">
    <property type="component" value="Unassembled WGS sequence"/>
</dbReference>
<accession>A0A6A3ML96</accession>
<dbReference type="AlphaFoldDB" id="A0A6A3ML96"/>
<evidence type="ECO:0000313" key="2">
    <source>
        <dbReference type="EMBL" id="KAE9026896.1"/>
    </source>
</evidence>
<evidence type="ECO:0000313" key="5">
    <source>
        <dbReference type="Proteomes" id="UP000435112"/>
    </source>
</evidence>
<comment type="caution">
    <text evidence="3">The sequence shown here is derived from an EMBL/GenBank/DDBJ whole genome shotgun (WGS) entry which is preliminary data.</text>
</comment>
<organism evidence="3 4">
    <name type="scientific">Phytophthora rubi</name>
    <dbReference type="NCBI Taxonomy" id="129364"/>
    <lineage>
        <taxon>Eukaryota</taxon>
        <taxon>Sar</taxon>
        <taxon>Stramenopiles</taxon>
        <taxon>Oomycota</taxon>
        <taxon>Peronosporomycetes</taxon>
        <taxon>Peronosporales</taxon>
        <taxon>Peronosporaceae</taxon>
        <taxon>Phytophthora</taxon>
    </lineage>
</organism>
<feature type="chain" id="PRO_5036380159" description="GHMP kinase N-terminal domain-containing protein" evidence="1">
    <location>
        <begin position="21"/>
        <end position="175"/>
    </location>
</feature>
<name>A0A6A3ML96_9STRA</name>
<evidence type="ECO:0000256" key="1">
    <source>
        <dbReference type="SAM" id="SignalP"/>
    </source>
</evidence>
<feature type="signal peptide" evidence="1">
    <location>
        <begin position="1"/>
        <end position="20"/>
    </location>
</feature>
<protein>
    <recommendedName>
        <fullName evidence="6">GHMP kinase N-terminal domain-containing protein</fullName>
    </recommendedName>
</protein>
<evidence type="ECO:0000313" key="4">
    <source>
        <dbReference type="Proteomes" id="UP000429607"/>
    </source>
</evidence>
<dbReference type="Proteomes" id="UP000429607">
    <property type="component" value="Unassembled WGS sequence"/>
</dbReference>
<gene>
    <name evidence="3" type="ORF">PR001_g10721</name>
    <name evidence="2" type="ORF">PR002_g10804</name>
</gene>